<keyword evidence="6" id="KW-0503">Monooxygenase</keyword>
<accession>A0A9P6EXQ7</accession>
<dbReference type="GO" id="GO:0005506">
    <property type="term" value="F:iron ion binding"/>
    <property type="evidence" value="ECO:0007669"/>
    <property type="project" value="InterPro"/>
</dbReference>
<keyword evidence="8" id="KW-1185">Reference proteome</keyword>
<evidence type="ECO:0000256" key="5">
    <source>
        <dbReference type="PIRSR" id="PIRSR602401-1"/>
    </source>
</evidence>
<reference evidence="7" key="1">
    <citation type="journal article" date="2020" name="Fungal Divers.">
        <title>Resolving the Mortierellaceae phylogeny through synthesis of multi-gene phylogenetics and phylogenomics.</title>
        <authorList>
            <person name="Vandepol N."/>
            <person name="Liber J."/>
            <person name="Desiro A."/>
            <person name="Na H."/>
            <person name="Kennedy M."/>
            <person name="Barry K."/>
            <person name="Grigoriev I.V."/>
            <person name="Miller A.N."/>
            <person name="O'Donnell K."/>
            <person name="Stajich J.E."/>
            <person name="Bonito G."/>
        </authorList>
    </citation>
    <scope>NUCLEOTIDE SEQUENCE</scope>
    <source>
        <strain evidence="7">NRRL 2591</strain>
    </source>
</reference>
<sequence>MAITELVKSALEHSTKSNNLKLLFALSAYFLYKYRSHAVGTRRRPDLKEPKGAYPFLGHMPLLAMIPGTKLYDFFEKNYRELGPVWSISLPVIGRMIQGDTPEMVEHVLKSNFWAYEKGPIFKGALGDLFGSGIFASDGPTWKFQRKQASHIFNVKAFREYTSDVFVIEAQKVLEYLGKAADAGTEIDFHALMLHFTLDSFGAVSFGESFGCLENIESKVDFAVSFDDLTATCSDRLMDPAWKIREALTSVGAKAKHDKALIRKHSLEIIQRRRAEGFNATPGAKRDLLQLFMEAKDDEGKPLSDEYLVDIILNFTIAGRDTTAQALSWMFYLIDRDGTDKEIMKTLVKEVDEVLGDGLPTYETHKQQKYAEACFNEALRIYPSVPRNLKICVQDDTLPDGTKIYAGEWFTWSSYVMGRSEAIWGPDVLTYNPARWINTEKPSQGKFSAFHVGPRVCLGQNFAVLEALTVIGMILQKFELKLVDGAKVPAYGVSVTMPMLEGLPMRVTRRQKKEEDAVVV</sequence>
<dbReference type="GO" id="GO:0016301">
    <property type="term" value="F:kinase activity"/>
    <property type="evidence" value="ECO:0007669"/>
    <property type="project" value="UniProtKB-KW"/>
</dbReference>
<keyword evidence="2 5" id="KW-0479">Metal-binding</keyword>
<organism evidence="7 8">
    <name type="scientific">Mortierella hygrophila</name>
    <dbReference type="NCBI Taxonomy" id="979708"/>
    <lineage>
        <taxon>Eukaryota</taxon>
        <taxon>Fungi</taxon>
        <taxon>Fungi incertae sedis</taxon>
        <taxon>Mucoromycota</taxon>
        <taxon>Mortierellomycotina</taxon>
        <taxon>Mortierellomycetes</taxon>
        <taxon>Mortierellales</taxon>
        <taxon>Mortierellaceae</taxon>
        <taxon>Mortierella</taxon>
    </lineage>
</organism>
<dbReference type="GO" id="GO:0016705">
    <property type="term" value="F:oxidoreductase activity, acting on paired donors, with incorporation or reduction of molecular oxygen"/>
    <property type="evidence" value="ECO:0007669"/>
    <property type="project" value="InterPro"/>
</dbReference>
<protein>
    <submittedName>
        <fullName evidence="7">Protein kinase alk2</fullName>
    </submittedName>
</protein>
<evidence type="ECO:0000256" key="3">
    <source>
        <dbReference type="ARBA" id="ARBA00023002"/>
    </source>
</evidence>
<dbReference type="AlphaFoldDB" id="A0A9P6EXQ7"/>
<dbReference type="EMBL" id="JAAAXW010000401">
    <property type="protein sequence ID" value="KAF9537449.1"/>
    <property type="molecule type" value="Genomic_DNA"/>
</dbReference>
<comment type="similarity">
    <text evidence="1 6">Belongs to the cytochrome P450 family.</text>
</comment>
<dbReference type="PROSITE" id="PS00086">
    <property type="entry name" value="CYTOCHROME_P450"/>
    <property type="match status" value="1"/>
</dbReference>
<dbReference type="Pfam" id="PF00067">
    <property type="entry name" value="p450"/>
    <property type="match status" value="1"/>
</dbReference>
<dbReference type="Gene3D" id="1.10.630.10">
    <property type="entry name" value="Cytochrome P450"/>
    <property type="match status" value="1"/>
</dbReference>
<dbReference type="GO" id="GO:0006629">
    <property type="term" value="P:lipid metabolic process"/>
    <property type="evidence" value="ECO:0007669"/>
    <property type="project" value="UniProtKB-ARBA"/>
</dbReference>
<dbReference type="InterPro" id="IPR017972">
    <property type="entry name" value="Cyt_P450_CS"/>
</dbReference>
<dbReference type="InterPro" id="IPR001128">
    <property type="entry name" value="Cyt_P450"/>
</dbReference>
<evidence type="ECO:0000256" key="2">
    <source>
        <dbReference type="ARBA" id="ARBA00022723"/>
    </source>
</evidence>
<comment type="caution">
    <text evidence="7">The sequence shown here is derived from an EMBL/GenBank/DDBJ whole genome shotgun (WGS) entry which is preliminary data.</text>
</comment>
<gene>
    <name evidence="7" type="primary">ALK2_2</name>
    <name evidence="7" type="ORF">EC957_008274</name>
</gene>
<dbReference type="InterPro" id="IPR036396">
    <property type="entry name" value="Cyt_P450_sf"/>
</dbReference>
<keyword evidence="7" id="KW-0418">Kinase</keyword>
<feature type="binding site" description="axial binding residue" evidence="5">
    <location>
        <position position="457"/>
    </location>
    <ligand>
        <name>heme</name>
        <dbReference type="ChEBI" id="CHEBI:30413"/>
    </ligand>
    <ligandPart>
        <name>Fe</name>
        <dbReference type="ChEBI" id="CHEBI:18248"/>
    </ligandPart>
</feature>
<keyword evidence="7" id="KW-0808">Transferase</keyword>
<keyword evidence="3 6" id="KW-0560">Oxidoreductase</keyword>
<evidence type="ECO:0000256" key="6">
    <source>
        <dbReference type="RuleBase" id="RU000461"/>
    </source>
</evidence>
<dbReference type="Proteomes" id="UP000723463">
    <property type="component" value="Unassembled WGS sequence"/>
</dbReference>
<evidence type="ECO:0000313" key="8">
    <source>
        <dbReference type="Proteomes" id="UP000723463"/>
    </source>
</evidence>
<dbReference type="InterPro" id="IPR002401">
    <property type="entry name" value="Cyt_P450_E_grp-I"/>
</dbReference>
<evidence type="ECO:0000256" key="1">
    <source>
        <dbReference type="ARBA" id="ARBA00010617"/>
    </source>
</evidence>
<comment type="cofactor">
    <cofactor evidence="5">
        <name>heme</name>
        <dbReference type="ChEBI" id="CHEBI:30413"/>
    </cofactor>
</comment>
<proteinExistence type="inferred from homology"/>
<evidence type="ECO:0000313" key="7">
    <source>
        <dbReference type="EMBL" id="KAF9537449.1"/>
    </source>
</evidence>
<dbReference type="PRINTS" id="PR00385">
    <property type="entry name" value="P450"/>
</dbReference>
<dbReference type="SUPFAM" id="SSF48264">
    <property type="entry name" value="Cytochrome P450"/>
    <property type="match status" value="1"/>
</dbReference>
<dbReference type="GO" id="GO:0020037">
    <property type="term" value="F:heme binding"/>
    <property type="evidence" value="ECO:0007669"/>
    <property type="project" value="InterPro"/>
</dbReference>
<dbReference type="PANTHER" id="PTHR24296">
    <property type="entry name" value="CYTOCHROME P450"/>
    <property type="match status" value="1"/>
</dbReference>
<dbReference type="PRINTS" id="PR00463">
    <property type="entry name" value="EP450I"/>
</dbReference>
<keyword evidence="5 6" id="KW-0349">Heme</keyword>
<name>A0A9P6EXQ7_9FUNG</name>
<evidence type="ECO:0000256" key="4">
    <source>
        <dbReference type="ARBA" id="ARBA00023004"/>
    </source>
</evidence>
<keyword evidence="4 5" id="KW-0408">Iron</keyword>
<dbReference type="GO" id="GO:0004497">
    <property type="term" value="F:monooxygenase activity"/>
    <property type="evidence" value="ECO:0007669"/>
    <property type="project" value="UniProtKB-KW"/>
</dbReference>